<evidence type="ECO:0000313" key="2">
    <source>
        <dbReference type="Proteomes" id="UP000003175"/>
    </source>
</evidence>
<dbReference type="EMBL" id="ADGH01000007">
    <property type="protein sequence ID" value="EHG25124.1"/>
    <property type="molecule type" value="Genomic_DNA"/>
</dbReference>
<dbReference type="Proteomes" id="UP000003175">
    <property type="component" value="Unassembled WGS sequence"/>
</dbReference>
<keyword evidence="2" id="KW-1185">Reference proteome</keyword>
<name>A0ABP2MQQ4_9FIRM</name>
<comment type="caution">
    <text evidence="1">The sequence shown here is derived from an EMBL/GenBank/DDBJ whole genome shotgun (WGS) entry which is preliminary data.</text>
</comment>
<proteinExistence type="predicted"/>
<sequence length="104" mass="11927">METPILHIAGREIMPTPPKMKVWREFLAFFDADKKGLSLEDFLDEHVRLIVLGFGREEVTKESVEDNVDVADIVPLTRALFRWIQSLTFSKLVNLPNGETEKEA</sequence>
<reference evidence="1 2" key="1">
    <citation type="submission" date="2011-08" db="EMBL/GenBank/DDBJ databases">
        <title>The Genome Sequence of Selenomonas noxia F0398.</title>
        <authorList>
            <consortium name="The Broad Institute Genome Sequencing Platform"/>
            <person name="Earl A."/>
            <person name="Ward D."/>
            <person name="Feldgarden M."/>
            <person name="Gevers D."/>
            <person name="Izard J."/>
            <person name="Ganesan A."/>
            <person name="Blanton J.M."/>
            <person name="Baranova O.V."/>
            <person name="Tanner A.C."/>
            <person name="Dewhirst F.E."/>
            <person name="Young S.K."/>
            <person name="Zeng Q."/>
            <person name="Gargeya S."/>
            <person name="Fitzgerald M."/>
            <person name="Haas B."/>
            <person name="Abouelleil A."/>
            <person name="Alvarado L."/>
            <person name="Arachchi H.M."/>
            <person name="Berlin A."/>
            <person name="Brown A."/>
            <person name="Chapman S.B."/>
            <person name="Chen Z."/>
            <person name="Dunbar C."/>
            <person name="Freedman E."/>
            <person name="Gearin G."/>
            <person name="Gellesch M."/>
            <person name="Goldberg J."/>
            <person name="Griggs A."/>
            <person name="Gujja S."/>
            <person name="Heiman D."/>
            <person name="Howarth C."/>
            <person name="Larson L."/>
            <person name="Lui A."/>
            <person name="MacDonald P.J.P."/>
            <person name="Montmayeur A."/>
            <person name="Murphy C."/>
            <person name="Neiman D."/>
            <person name="Pearson M."/>
            <person name="Priest M."/>
            <person name="Roberts A."/>
            <person name="Saif S."/>
            <person name="Shea T."/>
            <person name="Shenoy N."/>
            <person name="Sisk P."/>
            <person name="Stolte C."/>
            <person name="Sykes S."/>
            <person name="Wortman J."/>
            <person name="Nusbaum C."/>
            <person name="Birren B."/>
        </authorList>
    </citation>
    <scope>NUCLEOTIDE SEQUENCE [LARGE SCALE GENOMIC DNA]</scope>
    <source>
        <strain evidence="1 2">F0398</strain>
    </source>
</reference>
<gene>
    <name evidence="1" type="ORF">HMPREF9432_00930</name>
</gene>
<protein>
    <submittedName>
        <fullName evidence="1">Uncharacterized protein</fullName>
    </submittedName>
</protein>
<dbReference type="InterPro" id="IPR057006">
    <property type="entry name" value="Phage_TAC_19"/>
</dbReference>
<evidence type="ECO:0000313" key="1">
    <source>
        <dbReference type="EMBL" id="EHG25124.1"/>
    </source>
</evidence>
<dbReference type="RefSeq" id="WP_006696260.1">
    <property type="nucleotide sequence ID" value="NZ_JH376858.1"/>
</dbReference>
<accession>A0ABP2MQQ4</accession>
<organism evidence="1 2">
    <name type="scientific">Selenomonas noxia F0398</name>
    <dbReference type="NCBI Taxonomy" id="702437"/>
    <lineage>
        <taxon>Bacteria</taxon>
        <taxon>Bacillati</taxon>
        <taxon>Bacillota</taxon>
        <taxon>Negativicutes</taxon>
        <taxon>Selenomonadales</taxon>
        <taxon>Selenomonadaceae</taxon>
        <taxon>Selenomonas</taxon>
    </lineage>
</organism>
<dbReference type="NCBIfam" id="NF047360">
    <property type="entry name" value="tail_chap_PVL"/>
    <property type="match status" value="1"/>
</dbReference>